<dbReference type="Pfam" id="PF05050">
    <property type="entry name" value="Methyltransf_21"/>
    <property type="match status" value="1"/>
</dbReference>
<evidence type="ECO:0000313" key="3">
    <source>
        <dbReference type="Proteomes" id="UP000291116"/>
    </source>
</evidence>
<dbReference type="Proteomes" id="UP000291116">
    <property type="component" value="Unassembled WGS sequence"/>
</dbReference>
<dbReference type="AlphaFoldDB" id="A0A448Z6A3"/>
<evidence type="ECO:0000259" key="1">
    <source>
        <dbReference type="Pfam" id="PF05050"/>
    </source>
</evidence>
<feature type="domain" description="Methyltransferase FkbM" evidence="1">
    <location>
        <begin position="159"/>
        <end position="322"/>
    </location>
</feature>
<dbReference type="InterPro" id="IPR029063">
    <property type="entry name" value="SAM-dependent_MTases_sf"/>
</dbReference>
<dbReference type="SUPFAM" id="SSF53335">
    <property type="entry name" value="S-adenosyl-L-methionine-dependent methyltransferases"/>
    <property type="match status" value="1"/>
</dbReference>
<dbReference type="InterPro" id="IPR006342">
    <property type="entry name" value="FkbM_mtfrase"/>
</dbReference>
<dbReference type="InterPro" id="IPR026913">
    <property type="entry name" value="METTL24"/>
</dbReference>
<proteinExistence type="predicted"/>
<organism evidence="2 3">
    <name type="scientific">Pseudo-nitzschia multistriata</name>
    <dbReference type="NCBI Taxonomy" id="183589"/>
    <lineage>
        <taxon>Eukaryota</taxon>
        <taxon>Sar</taxon>
        <taxon>Stramenopiles</taxon>
        <taxon>Ochrophyta</taxon>
        <taxon>Bacillariophyta</taxon>
        <taxon>Bacillariophyceae</taxon>
        <taxon>Bacillariophycidae</taxon>
        <taxon>Bacillariales</taxon>
        <taxon>Bacillariaceae</taxon>
        <taxon>Pseudo-nitzschia</taxon>
    </lineage>
</organism>
<accession>A0A448Z6A3</accession>
<name>A0A448Z6A3_9STRA</name>
<dbReference type="PANTHER" id="PTHR32026:SF10">
    <property type="entry name" value="METHYLTRANSFERASE-LIKE PROTEIN 24-RELATED"/>
    <property type="match status" value="1"/>
</dbReference>
<dbReference type="PANTHER" id="PTHR32026">
    <property type="entry name" value="METHYLTRANSFERASE-LIKE PROTEIN 24"/>
    <property type="match status" value="1"/>
</dbReference>
<protein>
    <recommendedName>
        <fullName evidence="1">Methyltransferase FkbM domain-containing protein</fullName>
    </recommendedName>
</protein>
<keyword evidence="3" id="KW-1185">Reference proteome</keyword>
<sequence length="365" mass="42028">MTPKRSKTPMGKKPFLVLTFLLISVLLGYLSLLNQIHTNIRDNTSESLSGNNIQRLQDRIQYLETKVDSYLAYARDPFLGIKEPAKCKQTQQMKKIACPNLRSCEIDNSIICMDDLPFTIENATEPTKKATKKGRNECVVYDYGIRESPEWGLTFTKQCDVVGLDPSPISLKWWEREGANITKQHPSYRFLGVGAGGIDGEIVLREYDWGQVSIIEFPTRVVNTSDCNEGGACKYRMYQQHPFKIPVQTLQTTMKKLNHNRVHLLKLDVEGSEFAFLEKMIDDLSCRKVDQLTLEWHHFGYDVRYGVTSNPQINVIVALLKERCGLEQFWVHGSHGWPSNSKMYTDMGMTLYYTMSSFKRTRYMF</sequence>
<dbReference type="EMBL" id="CAACVS010000131">
    <property type="protein sequence ID" value="VEU37564.1"/>
    <property type="molecule type" value="Genomic_DNA"/>
</dbReference>
<evidence type="ECO:0000313" key="2">
    <source>
        <dbReference type="EMBL" id="VEU37564.1"/>
    </source>
</evidence>
<dbReference type="OrthoDB" id="40735at2759"/>
<gene>
    <name evidence="2" type="ORF">PSNMU_V1.4_AUG-EV-PASAV3_0043670</name>
</gene>
<dbReference type="Gene3D" id="3.40.50.150">
    <property type="entry name" value="Vaccinia Virus protein VP39"/>
    <property type="match status" value="1"/>
</dbReference>
<reference evidence="2 3" key="1">
    <citation type="submission" date="2019-01" db="EMBL/GenBank/DDBJ databases">
        <authorList>
            <person name="Ferrante I. M."/>
        </authorList>
    </citation>
    <scope>NUCLEOTIDE SEQUENCE [LARGE SCALE GENOMIC DNA]</scope>
    <source>
        <strain evidence="2 3">B856</strain>
    </source>
</reference>